<keyword evidence="3" id="KW-1185">Reference proteome</keyword>
<dbReference type="Proteomes" id="UP000193144">
    <property type="component" value="Unassembled WGS sequence"/>
</dbReference>
<proteinExistence type="predicted"/>
<organism evidence="2 3">
    <name type="scientific">Clohesyomyces aquaticus</name>
    <dbReference type="NCBI Taxonomy" id="1231657"/>
    <lineage>
        <taxon>Eukaryota</taxon>
        <taxon>Fungi</taxon>
        <taxon>Dikarya</taxon>
        <taxon>Ascomycota</taxon>
        <taxon>Pezizomycotina</taxon>
        <taxon>Dothideomycetes</taxon>
        <taxon>Pleosporomycetidae</taxon>
        <taxon>Pleosporales</taxon>
        <taxon>Lindgomycetaceae</taxon>
        <taxon>Clohesyomyces</taxon>
    </lineage>
</organism>
<dbReference type="STRING" id="1231657.A0A1Y1Z4R1"/>
<feature type="chain" id="PRO_5012960154" evidence="1">
    <location>
        <begin position="18"/>
        <end position="128"/>
    </location>
</feature>
<dbReference type="EMBL" id="MCFA01000130">
    <property type="protein sequence ID" value="ORY04957.1"/>
    <property type="molecule type" value="Genomic_DNA"/>
</dbReference>
<comment type="caution">
    <text evidence="2">The sequence shown here is derived from an EMBL/GenBank/DDBJ whole genome shotgun (WGS) entry which is preliminary data.</text>
</comment>
<evidence type="ECO:0000313" key="2">
    <source>
        <dbReference type="EMBL" id="ORY04957.1"/>
    </source>
</evidence>
<sequence length="128" mass="14218">MKPTAITLLLVPIAVLGSPTPNQGISLAPRVDFSDKTCSQFTNIAQGCDTDRYNSKRKVTVNPGQTFGVRCWSYGQSVQGNTVWDYVPGWDCWISALWTNTGCESMFFFSFLLSQRGLREGVLDLNAR</sequence>
<evidence type="ECO:0000256" key="1">
    <source>
        <dbReference type="SAM" id="SignalP"/>
    </source>
</evidence>
<protein>
    <submittedName>
        <fullName evidence="2">Uncharacterized protein</fullName>
    </submittedName>
</protein>
<dbReference type="AlphaFoldDB" id="A0A1Y1Z4R1"/>
<reference evidence="2 3" key="1">
    <citation type="submission" date="2016-07" db="EMBL/GenBank/DDBJ databases">
        <title>Pervasive Adenine N6-methylation of Active Genes in Fungi.</title>
        <authorList>
            <consortium name="DOE Joint Genome Institute"/>
            <person name="Mondo S.J."/>
            <person name="Dannebaum R.O."/>
            <person name="Kuo R.C."/>
            <person name="Labutti K."/>
            <person name="Haridas S."/>
            <person name="Kuo A."/>
            <person name="Salamov A."/>
            <person name="Ahrendt S.R."/>
            <person name="Lipzen A."/>
            <person name="Sullivan W."/>
            <person name="Andreopoulos W.B."/>
            <person name="Clum A."/>
            <person name="Lindquist E."/>
            <person name="Daum C."/>
            <person name="Ramamoorthy G.K."/>
            <person name="Gryganskyi A."/>
            <person name="Culley D."/>
            <person name="Magnuson J.K."/>
            <person name="James T.Y."/>
            <person name="O'Malley M.A."/>
            <person name="Stajich J.E."/>
            <person name="Spatafora J.W."/>
            <person name="Visel A."/>
            <person name="Grigoriev I.V."/>
        </authorList>
    </citation>
    <scope>NUCLEOTIDE SEQUENCE [LARGE SCALE GENOMIC DNA]</scope>
    <source>
        <strain evidence="2 3">CBS 115471</strain>
    </source>
</reference>
<gene>
    <name evidence="2" type="ORF">BCR34DRAFT_591046</name>
</gene>
<keyword evidence="1" id="KW-0732">Signal</keyword>
<name>A0A1Y1Z4R1_9PLEO</name>
<evidence type="ECO:0000313" key="3">
    <source>
        <dbReference type="Proteomes" id="UP000193144"/>
    </source>
</evidence>
<accession>A0A1Y1Z4R1</accession>
<dbReference type="OrthoDB" id="3477104at2759"/>
<feature type="signal peptide" evidence="1">
    <location>
        <begin position="1"/>
        <end position="17"/>
    </location>
</feature>